<dbReference type="PROSITE" id="PS50005">
    <property type="entry name" value="TPR"/>
    <property type="match status" value="1"/>
</dbReference>
<reference evidence="8" key="1">
    <citation type="submission" date="2021-12" db="EMBL/GenBank/DDBJ databases">
        <authorList>
            <person name="Rodrigo-Torres L."/>
            <person name="Arahal R. D."/>
            <person name="Lucena T."/>
        </authorList>
    </citation>
    <scope>NUCLEOTIDE SEQUENCE</scope>
    <source>
        <strain evidence="8">CECT 8419</strain>
    </source>
</reference>
<evidence type="ECO:0000256" key="6">
    <source>
        <dbReference type="SAM" id="Phobius"/>
    </source>
</evidence>
<comment type="subcellular location">
    <subcellularLocation>
        <location evidence="1">Membrane</location>
        <topology evidence="1">Multi-pass membrane protein</topology>
    </subcellularLocation>
</comment>
<keyword evidence="9" id="KW-1185">Reference proteome</keyword>
<evidence type="ECO:0000256" key="4">
    <source>
        <dbReference type="ARBA" id="ARBA00023136"/>
    </source>
</evidence>
<sequence>MKDKTTAGILALIFGGLGVHRFYLGQVGRGLLYLFFIWTFIPTIISMIDGIIFLTQSEDKFDRKYNPAEYYASLQRQQAQQQVIYVAPVVPPPATKHVVRTPEPKLDPFRVSGDRKYQQYDFDGAMEDYRKSLNVDPRQGEVHYKLAALHSIHEDTAAALRHLSLALEHGFYDFDAIEQNDHLAYLRSTPEFHAFKSNGYRMPPVASAPPVTPPTEEQPAETLELSDDLITRIERLARLKDDGILTEESFEREKVKILRS</sequence>
<proteinExistence type="predicted"/>
<evidence type="ECO:0000256" key="2">
    <source>
        <dbReference type="ARBA" id="ARBA00022692"/>
    </source>
</evidence>
<accession>A0ABM9B2F8</accession>
<keyword evidence="5" id="KW-0802">TPR repeat</keyword>
<dbReference type="EMBL" id="CAKLPZ010000003">
    <property type="protein sequence ID" value="CAH1001536.1"/>
    <property type="molecule type" value="Genomic_DNA"/>
</dbReference>
<dbReference type="InterPro" id="IPR007829">
    <property type="entry name" value="TM2"/>
</dbReference>
<evidence type="ECO:0000313" key="8">
    <source>
        <dbReference type="EMBL" id="CAH1001536.1"/>
    </source>
</evidence>
<dbReference type="InterPro" id="IPR019734">
    <property type="entry name" value="TPR_rpt"/>
</dbReference>
<dbReference type="Proteomes" id="UP000837803">
    <property type="component" value="Unassembled WGS sequence"/>
</dbReference>
<keyword evidence="3 6" id="KW-1133">Transmembrane helix</keyword>
<comment type="caution">
    <text evidence="8">The sequence shown here is derived from an EMBL/GenBank/DDBJ whole genome shotgun (WGS) entry which is preliminary data.</text>
</comment>
<evidence type="ECO:0000256" key="1">
    <source>
        <dbReference type="ARBA" id="ARBA00004141"/>
    </source>
</evidence>
<evidence type="ECO:0000256" key="3">
    <source>
        <dbReference type="ARBA" id="ARBA00022989"/>
    </source>
</evidence>
<feature type="domain" description="TM2" evidence="7">
    <location>
        <begin position="2"/>
        <end position="51"/>
    </location>
</feature>
<evidence type="ECO:0000256" key="5">
    <source>
        <dbReference type="PROSITE-ProRule" id="PRU00339"/>
    </source>
</evidence>
<keyword evidence="4 6" id="KW-0472">Membrane</keyword>
<evidence type="ECO:0000259" key="7">
    <source>
        <dbReference type="Pfam" id="PF05154"/>
    </source>
</evidence>
<dbReference type="Gene3D" id="1.25.40.10">
    <property type="entry name" value="Tetratricopeptide repeat domain"/>
    <property type="match status" value="1"/>
</dbReference>
<protein>
    <recommendedName>
        <fullName evidence="7">TM2 domain-containing protein</fullName>
    </recommendedName>
</protein>
<name>A0ABM9B2F8_9BACT</name>
<dbReference type="InterPro" id="IPR011990">
    <property type="entry name" value="TPR-like_helical_dom_sf"/>
</dbReference>
<keyword evidence="2 6" id="KW-0812">Transmembrane</keyword>
<organism evidence="8 9">
    <name type="scientific">Neolewinella maritima</name>
    <dbReference type="NCBI Taxonomy" id="1383882"/>
    <lineage>
        <taxon>Bacteria</taxon>
        <taxon>Pseudomonadati</taxon>
        <taxon>Bacteroidota</taxon>
        <taxon>Saprospiria</taxon>
        <taxon>Saprospirales</taxon>
        <taxon>Lewinellaceae</taxon>
        <taxon>Neolewinella</taxon>
    </lineage>
</organism>
<dbReference type="SUPFAM" id="SSF48452">
    <property type="entry name" value="TPR-like"/>
    <property type="match status" value="1"/>
</dbReference>
<evidence type="ECO:0000313" key="9">
    <source>
        <dbReference type="Proteomes" id="UP000837803"/>
    </source>
</evidence>
<gene>
    <name evidence="8" type="ORF">LEM8419_02439</name>
</gene>
<feature type="repeat" description="TPR" evidence="5">
    <location>
        <begin position="106"/>
        <end position="139"/>
    </location>
</feature>
<feature type="transmembrane region" description="Helical" evidence="6">
    <location>
        <begin position="31"/>
        <end position="54"/>
    </location>
</feature>
<dbReference type="Pfam" id="PF05154">
    <property type="entry name" value="TM2"/>
    <property type="match status" value="1"/>
</dbReference>